<evidence type="ECO:0000259" key="4">
    <source>
        <dbReference type="Pfam" id="PF22039"/>
    </source>
</evidence>
<dbReference type="EMBL" id="CADCVK010000493">
    <property type="protein sequence ID" value="CAA9516359.1"/>
    <property type="molecule type" value="Genomic_DNA"/>
</dbReference>
<dbReference type="InterPro" id="IPR011059">
    <property type="entry name" value="Metal-dep_hydrolase_composite"/>
</dbReference>
<feature type="non-terminal residue" evidence="5">
    <location>
        <position position="57"/>
    </location>
</feature>
<gene>
    <name evidence="5" type="ORF">AVDCRST_MAG12-3505</name>
</gene>
<organism evidence="5">
    <name type="scientific">uncultured Rubrobacteraceae bacterium</name>
    <dbReference type="NCBI Taxonomy" id="349277"/>
    <lineage>
        <taxon>Bacteria</taxon>
        <taxon>Bacillati</taxon>
        <taxon>Actinomycetota</taxon>
        <taxon>Rubrobacteria</taxon>
        <taxon>Rubrobacterales</taxon>
        <taxon>Rubrobacteraceae</taxon>
        <taxon>environmental samples</taxon>
    </lineage>
</organism>
<dbReference type="GO" id="GO:0046872">
    <property type="term" value="F:metal ion binding"/>
    <property type="evidence" value="ECO:0007669"/>
    <property type="project" value="UniProtKB-KW"/>
</dbReference>
<keyword evidence="1" id="KW-0479">Metal-binding</keyword>
<evidence type="ECO:0000313" key="5">
    <source>
        <dbReference type="EMBL" id="CAA9516359.1"/>
    </source>
</evidence>
<dbReference type="Gene3D" id="2.30.40.10">
    <property type="entry name" value="Urease, subunit C, domain 1"/>
    <property type="match status" value="1"/>
</dbReference>
<evidence type="ECO:0000256" key="3">
    <source>
        <dbReference type="ARBA" id="ARBA00022833"/>
    </source>
</evidence>
<dbReference type="SUPFAM" id="SSF51338">
    <property type="entry name" value="Composite domain of metallo-dependent hydrolases"/>
    <property type="match status" value="1"/>
</dbReference>
<dbReference type="AlphaFoldDB" id="A0A6J4T8Z4"/>
<dbReference type="Pfam" id="PF22039">
    <property type="entry name" value="HUTI_composite_bact"/>
    <property type="match status" value="1"/>
</dbReference>
<dbReference type="GO" id="GO:0016810">
    <property type="term" value="F:hydrolase activity, acting on carbon-nitrogen (but not peptide) bonds"/>
    <property type="evidence" value="ECO:0007669"/>
    <property type="project" value="InterPro"/>
</dbReference>
<accession>A0A6J4T8Z4</accession>
<reference evidence="5" key="1">
    <citation type="submission" date="2020-02" db="EMBL/GenBank/DDBJ databases">
        <authorList>
            <person name="Meier V. D."/>
        </authorList>
    </citation>
    <scope>NUCLEOTIDE SEQUENCE</scope>
    <source>
        <strain evidence="5">AVDCRST_MAG12</strain>
    </source>
</reference>
<sequence length="57" mass="5913">MPESGIFAAGTLMPVSAPPIPDGALLIEDGRISAVGPLSEIRRENPEAPVRHFSGST</sequence>
<evidence type="ECO:0000256" key="1">
    <source>
        <dbReference type="ARBA" id="ARBA00022723"/>
    </source>
</evidence>
<keyword evidence="2" id="KW-0378">Hydrolase</keyword>
<dbReference type="InterPro" id="IPR054418">
    <property type="entry name" value="MQNX/HUTI_composite_N"/>
</dbReference>
<protein>
    <recommendedName>
        <fullName evidence="4">Aminodeoxyfutalosine deaminase/Imidazolonepropionase-like composite domain-containing protein</fullName>
    </recommendedName>
</protein>
<keyword evidence="3" id="KW-0862">Zinc</keyword>
<proteinExistence type="predicted"/>
<evidence type="ECO:0000256" key="2">
    <source>
        <dbReference type="ARBA" id="ARBA00022801"/>
    </source>
</evidence>
<name>A0A6J4T8Z4_9ACTN</name>
<feature type="domain" description="Aminodeoxyfutalosine deaminase/Imidazolonepropionase-like composite" evidence="4">
    <location>
        <begin position="23"/>
        <end position="48"/>
    </location>
</feature>